<accession>A0A068R192</accession>
<dbReference type="HOGENOM" id="CLU_1481427_0_0_6"/>
<sequence length="183" mass="21099">MVDISYRNYLRLISHQFERQPSLRGLVNNRSYYWLIQILGFIPKVRSFSRQASLTHELKLPLSATPSICSSRSSSKRIVRRVLLFRSYGFLLFSSCIGSNRYDSLLNSGANHYKDEHHKKAMPRSGGTLSRHLTKPLVEVTIMAVQQHTQTRLKFICLIASSNQRLVDIHPVHLISVQEVRHV</sequence>
<dbReference type="EMBL" id="FO704551">
    <property type="protein sequence ID" value="CDG20789.1"/>
    <property type="molecule type" value="Genomic_DNA"/>
</dbReference>
<name>A0A068R192_9GAMM</name>
<dbReference type="AlphaFoldDB" id="A0A068R192"/>
<keyword evidence="2" id="KW-1185">Reference proteome</keyword>
<dbReference type="Proteomes" id="UP000032735">
    <property type="component" value="Chromosome"/>
</dbReference>
<dbReference type="STRING" id="1354304.XPG1_1134"/>
<evidence type="ECO:0000313" key="2">
    <source>
        <dbReference type="Proteomes" id="UP000032735"/>
    </source>
</evidence>
<reference evidence="1 2" key="1">
    <citation type="submission" date="2013-07" db="EMBL/GenBank/DDBJ databases">
        <authorList>
            <person name="Genoscope - CEA"/>
        </authorList>
    </citation>
    <scope>NUCLEOTIDE SEQUENCE [LARGE SCALE GENOMIC DNA]</scope>
    <source>
        <strain evidence="1 2">G6</strain>
    </source>
</reference>
<organism evidence="1 2">
    <name type="scientific">Xenorhabdus poinarii G6</name>
    <dbReference type="NCBI Taxonomy" id="1354304"/>
    <lineage>
        <taxon>Bacteria</taxon>
        <taxon>Pseudomonadati</taxon>
        <taxon>Pseudomonadota</taxon>
        <taxon>Gammaproteobacteria</taxon>
        <taxon>Enterobacterales</taxon>
        <taxon>Morganellaceae</taxon>
        <taxon>Xenorhabdus</taxon>
    </lineage>
</organism>
<protein>
    <submittedName>
        <fullName evidence="1">Uncharacterized protein</fullName>
    </submittedName>
</protein>
<proteinExistence type="predicted"/>
<gene>
    <name evidence="1" type="ORF">XPG1_1134</name>
</gene>
<evidence type="ECO:0000313" key="1">
    <source>
        <dbReference type="EMBL" id="CDG20789.1"/>
    </source>
</evidence>
<dbReference type="KEGG" id="xpo:XPG1_1134"/>